<evidence type="ECO:0000256" key="4">
    <source>
        <dbReference type="ARBA" id="ARBA00022692"/>
    </source>
</evidence>
<keyword evidence="6 8" id="KW-0472">Membrane</keyword>
<dbReference type="GO" id="GO:0005886">
    <property type="term" value="C:plasma membrane"/>
    <property type="evidence" value="ECO:0007669"/>
    <property type="project" value="UniProtKB-SubCell"/>
</dbReference>
<evidence type="ECO:0000256" key="3">
    <source>
        <dbReference type="ARBA" id="ARBA00022475"/>
    </source>
</evidence>
<dbReference type="Gene3D" id="3.30.240.20">
    <property type="entry name" value="bsu07140 like domains"/>
    <property type="match status" value="1"/>
</dbReference>
<accession>A0A7J9UX48</accession>
<evidence type="ECO:0000313" key="11">
    <source>
        <dbReference type="Proteomes" id="UP000429644"/>
    </source>
</evidence>
<name>A0A7J9UX48_9MICO</name>
<dbReference type="Pfam" id="PF04239">
    <property type="entry name" value="DUF421"/>
    <property type="match status" value="1"/>
</dbReference>
<keyword evidence="4 8" id="KW-0812">Transmembrane</keyword>
<dbReference type="PANTHER" id="PTHR34582">
    <property type="entry name" value="UPF0702 TRANSMEMBRANE PROTEIN YCAP"/>
    <property type="match status" value="1"/>
</dbReference>
<dbReference type="InterPro" id="IPR023090">
    <property type="entry name" value="UPF0702_alpha/beta_dom_sf"/>
</dbReference>
<evidence type="ECO:0000313" key="10">
    <source>
        <dbReference type="EMBL" id="MPV89205.1"/>
    </source>
</evidence>
<dbReference type="RefSeq" id="WP_152231901.1">
    <property type="nucleotide sequence ID" value="NZ_BAAAOT010000017.1"/>
</dbReference>
<dbReference type="PANTHER" id="PTHR34582:SF6">
    <property type="entry name" value="UPF0702 TRANSMEMBRANE PROTEIN YCAP"/>
    <property type="match status" value="1"/>
</dbReference>
<evidence type="ECO:0000256" key="1">
    <source>
        <dbReference type="ARBA" id="ARBA00004651"/>
    </source>
</evidence>
<feature type="domain" description="YetF C-terminal" evidence="9">
    <location>
        <begin position="96"/>
        <end position="164"/>
    </location>
</feature>
<dbReference type="EMBL" id="WHPD01002383">
    <property type="protein sequence ID" value="MPV89205.1"/>
    <property type="molecule type" value="Genomic_DNA"/>
</dbReference>
<feature type="transmembrane region" description="Helical" evidence="8">
    <location>
        <begin position="73"/>
        <end position="91"/>
    </location>
</feature>
<evidence type="ECO:0000259" key="9">
    <source>
        <dbReference type="Pfam" id="PF04239"/>
    </source>
</evidence>
<dbReference type="Proteomes" id="UP000429644">
    <property type="component" value="Unassembled WGS sequence"/>
</dbReference>
<evidence type="ECO:0000256" key="6">
    <source>
        <dbReference type="ARBA" id="ARBA00023136"/>
    </source>
</evidence>
<gene>
    <name evidence="10" type="ORF">GB882_11050</name>
</gene>
<dbReference type="AlphaFoldDB" id="A0A7J9UX48"/>
<organism evidence="10 11">
    <name type="scientific">Georgenia ruanii</name>
    <dbReference type="NCBI Taxonomy" id="348442"/>
    <lineage>
        <taxon>Bacteria</taxon>
        <taxon>Bacillati</taxon>
        <taxon>Actinomycetota</taxon>
        <taxon>Actinomycetes</taxon>
        <taxon>Micrococcales</taxon>
        <taxon>Bogoriellaceae</taxon>
        <taxon>Georgenia</taxon>
    </lineage>
</organism>
<evidence type="ECO:0000256" key="8">
    <source>
        <dbReference type="SAM" id="Phobius"/>
    </source>
</evidence>
<feature type="compositionally biased region" description="Low complexity" evidence="7">
    <location>
        <begin position="186"/>
        <end position="209"/>
    </location>
</feature>
<dbReference type="OrthoDB" id="3266405at2"/>
<sequence>MSVLADLWGYVGISPMGALAVVLATTVLYLAFIALTRLLGSRVLASLSSFDLLVVIVLGAILGRATMGDSPTLAGGLVALVTLLTLEALIGQLRKQPRWERFVANQPAVLMAGTQILHGQLRRQRITEAELRSRLRQAGIRSDAEVAAVVLEPSGTLSVLRRGEPLDRSMLAGVRGAERIPPEVFAGGPTTPRTPTEPRAPSGSAPPGSEHGLPTGTGDGVAPWPRA</sequence>
<feature type="region of interest" description="Disordered" evidence="7">
    <location>
        <begin position="177"/>
        <end position="227"/>
    </location>
</feature>
<comment type="similarity">
    <text evidence="2">Belongs to the UPF0702 family.</text>
</comment>
<reference evidence="10 11" key="1">
    <citation type="submission" date="2019-10" db="EMBL/GenBank/DDBJ databases">
        <title>Georgenia wutianyii sp. nov. and Georgenia yuyongxinii sp. nov. isolated from plateau pika (Ochotona curzoniae) in the Qinghai-Tibet plateau of China.</title>
        <authorList>
            <person name="Tian Z."/>
        </authorList>
    </citation>
    <scope>NUCLEOTIDE SEQUENCE [LARGE SCALE GENOMIC DNA]</scope>
    <source>
        <strain evidence="10 11">JCM 15130</strain>
    </source>
</reference>
<comment type="caution">
    <text evidence="10">The sequence shown here is derived from an EMBL/GenBank/DDBJ whole genome shotgun (WGS) entry which is preliminary data.</text>
</comment>
<keyword evidence="11" id="KW-1185">Reference proteome</keyword>
<proteinExistence type="inferred from homology"/>
<comment type="subcellular location">
    <subcellularLocation>
        <location evidence="1">Cell membrane</location>
        <topology evidence="1">Multi-pass membrane protein</topology>
    </subcellularLocation>
</comment>
<evidence type="ECO:0000256" key="5">
    <source>
        <dbReference type="ARBA" id="ARBA00022989"/>
    </source>
</evidence>
<protein>
    <submittedName>
        <fullName evidence="10">DUF421 domain-containing protein</fullName>
    </submittedName>
</protein>
<dbReference type="InterPro" id="IPR007353">
    <property type="entry name" value="DUF421"/>
</dbReference>
<evidence type="ECO:0000256" key="2">
    <source>
        <dbReference type="ARBA" id="ARBA00006448"/>
    </source>
</evidence>
<keyword evidence="5 8" id="KW-1133">Transmembrane helix</keyword>
<feature type="transmembrane region" description="Helical" evidence="8">
    <location>
        <begin position="47"/>
        <end position="67"/>
    </location>
</feature>
<evidence type="ECO:0000256" key="7">
    <source>
        <dbReference type="SAM" id="MobiDB-lite"/>
    </source>
</evidence>
<feature type="transmembrane region" description="Helical" evidence="8">
    <location>
        <begin position="12"/>
        <end position="35"/>
    </location>
</feature>
<keyword evidence="3" id="KW-1003">Cell membrane</keyword>